<evidence type="ECO:0000256" key="5">
    <source>
        <dbReference type="ARBA" id="ARBA00022692"/>
    </source>
</evidence>
<keyword evidence="3" id="KW-1003">Cell membrane</keyword>
<comment type="function">
    <text evidence="9">Part of the tripartite ATP-independent periplasmic (TRAP) transport system.</text>
</comment>
<evidence type="ECO:0000256" key="6">
    <source>
        <dbReference type="ARBA" id="ARBA00022989"/>
    </source>
</evidence>
<keyword evidence="4 9" id="KW-0997">Cell inner membrane</keyword>
<dbReference type="PANTHER" id="PTHR35011">
    <property type="entry name" value="2,3-DIKETO-L-GULONATE TRAP TRANSPORTER SMALL PERMEASE PROTEIN YIAM"/>
    <property type="match status" value="1"/>
</dbReference>
<feature type="transmembrane region" description="Helical" evidence="9">
    <location>
        <begin position="98"/>
        <end position="119"/>
    </location>
</feature>
<dbReference type="Proteomes" id="UP000315344">
    <property type="component" value="Unassembled WGS sequence"/>
</dbReference>
<evidence type="ECO:0000313" key="11">
    <source>
        <dbReference type="EMBL" id="TKW65940.1"/>
    </source>
</evidence>
<evidence type="ECO:0000259" key="10">
    <source>
        <dbReference type="Pfam" id="PF04290"/>
    </source>
</evidence>
<gene>
    <name evidence="11" type="ORF">DI616_12385</name>
</gene>
<comment type="subunit">
    <text evidence="9">The complex comprises the extracytoplasmic solute receptor protein and the two transmembrane proteins.</text>
</comment>
<evidence type="ECO:0000256" key="1">
    <source>
        <dbReference type="ARBA" id="ARBA00004429"/>
    </source>
</evidence>
<feature type="transmembrane region" description="Helical" evidence="9">
    <location>
        <begin position="60"/>
        <end position="77"/>
    </location>
</feature>
<dbReference type="InterPro" id="IPR007387">
    <property type="entry name" value="TRAP_DctQ"/>
</dbReference>
<evidence type="ECO:0000256" key="8">
    <source>
        <dbReference type="ARBA" id="ARBA00038436"/>
    </source>
</evidence>
<evidence type="ECO:0000256" key="3">
    <source>
        <dbReference type="ARBA" id="ARBA00022475"/>
    </source>
</evidence>
<organism evidence="11 12">
    <name type="scientific">Paracoccus denitrificans</name>
    <dbReference type="NCBI Taxonomy" id="266"/>
    <lineage>
        <taxon>Bacteria</taxon>
        <taxon>Pseudomonadati</taxon>
        <taxon>Pseudomonadota</taxon>
        <taxon>Alphaproteobacteria</taxon>
        <taxon>Rhodobacterales</taxon>
        <taxon>Paracoccaceae</taxon>
        <taxon>Paracoccus</taxon>
    </lineage>
</organism>
<keyword evidence="2 9" id="KW-0813">Transport</keyword>
<comment type="caution">
    <text evidence="11">The sequence shown here is derived from an EMBL/GenBank/DDBJ whole genome shotgun (WGS) entry which is preliminary data.</text>
</comment>
<dbReference type="AlphaFoldDB" id="A0A533I7A7"/>
<accession>A0A533I7A7</accession>
<proteinExistence type="inferred from homology"/>
<dbReference type="GO" id="GO:0015740">
    <property type="term" value="P:C4-dicarboxylate transport"/>
    <property type="evidence" value="ECO:0007669"/>
    <property type="project" value="TreeGrafter"/>
</dbReference>
<keyword evidence="7 9" id="KW-0472">Membrane</keyword>
<evidence type="ECO:0000313" key="12">
    <source>
        <dbReference type="Proteomes" id="UP000315344"/>
    </source>
</evidence>
<comment type="caution">
    <text evidence="9">Lacks conserved residue(s) required for the propagation of feature annotation.</text>
</comment>
<protein>
    <recommendedName>
        <fullName evidence="9">TRAP transporter small permease protein</fullName>
    </recommendedName>
</protein>
<dbReference type="Pfam" id="PF04290">
    <property type="entry name" value="DctQ"/>
    <property type="match status" value="1"/>
</dbReference>
<evidence type="ECO:0000256" key="4">
    <source>
        <dbReference type="ARBA" id="ARBA00022519"/>
    </source>
</evidence>
<comment type="similarity">
    <text evidence="8 9">Belongs to the TRAP transporter small permease family.</text>
</comment>
<dbReference type="GO" id="GO:0005886">
    <property type="term" value="C:plasma membrane"/>
    <property type="evidence" value="ECO:0007669"/>
    <property type="project" value="UniProtKB-SubCell"/>
</dbReference>
<evidence type="ECO:0000256" key="2">
    <source>
        <dbReference type="ARBA" id="ARBA00022448"/>
    </source>
</evidence>
<comment type="subcellular location">
    <subcellularLocation>
        <location evidence="1 9">Cell inner membrane</location>
        <topology evidence="1 9">Multi-pass membrane protein</topology>
    </subcellularLocation>
</comment>
<dbReference type="InterPro" id="IPR055348">
    <property type="entry name" value="DctQ"/>
</dbReference>
<dbReference type="EMBL" id="VAFL01000009">
    <property type="protein sequence ID" value="TKW65940.1"/>
    <property type="molecule type" value="Genomic_DNA"/>
</dbReference>
<dbReference type="PANTHER" id="PTHR35011:SF2">
    <property type="entry name" value="2,3-DIKETO-L-GULONATE TRAP TRANSPORTER SMALL PERMEASE PROTEIN YIAM"/>
    <property type="match status" value="1"/>
</dbReference>
<evidence type="ECO:0000256" key="9">
    <source>
        <dbReference type="RuleBase" id="RU369079"/>
    </source>
</evidence>
<keyword evidence="5 9" id="KW-0812">Transmembrane</keyword>
<reference evidence="11 12" key="1">
    <citation type="journal article" date="2017" name="Nat. Commun.">
        <title>In situ click chemistry generation of cyclooxygenase-2 inhibitors.</title>
        <authorList>
            <person name="Bhardwaj A."/>
            <person name="Kaur J."/>
            <person name="Wuest M."/>
            <person name="Wuest F."/>
        </authorList>
    </citation>
    <scope>NUCLEOTIDE SEQUENCE [LARGE SCALE GENOMIC DNA]</scope>
    <source>
        <strain evidence="11">S2_012_000_R3_94</strain>
    </source>
</reference>
<name>A0A533I7A7_PARDE</name>
<feature type="transmembrane region" description="Helical" evidence="9">
    <location>
        <begin position="157"/>
        <end position="176"/>
    </location>
</feature>
<feature type="domain" description="Tripartite ATP-independent periplasmic transporters DctQ component" evidence="10">
    <location>
        <begin position="37"/>
        <end position="178"/>
    </location>
</feature>
<sequence>MMAEVRLTAARGPLQRLSAAFAWAEARLTGLMILAVLALLLANVVSRAFGQPLIWTDELAVYLMVVGAFAGAALGIAKRQHLAVTLLADRLGPEAQKHLLRVVDAVLLVILLIFGWTLWNWFDLPGVMAADSMSDYARESFNFLYQEPTTTLGIRKLWFWLIMPLFCLSGLIHVLARFGQPAPEQPQ</sequence>
<dbReference type="GO" id="GO:0022857">
    <property type="term" value="F:transmembrane transporter activity"/>
    <property type="evidence" value="ECO:0007669"/>
    <property type="project" value="UniProtKB-UniRule"/>
</dbReference>
<evidence type="ECO:0000256" key="7">
    <source>
        <dbReference type="ARBA" id="ARBA00023136"/>
    </source>
</evidence>
<keyword evidence="6 9" id="KW-1133">Transmembrane helix</keyword>